<dbReference type="PANTHER" id="PTHR42760:SF129">
    <property type="entry name" value="OXIDOREDUCTASE"/>
    <property type="match status" value="1"/>
</dbReference>
<dbReference type="SUPFAM" id="SSF51735">
    <property type="entry name" value="NAD(P)-binding Rossmann-fold domains"/>
    <property type="match status" value="1"/>
</dbReference>
<dbReference type="Gene3D" id="3.40.50.720">
    <property type="entry name" value="NAD(P)-binding Rossmann-like Domain"/>
    <property type="match status" value="1"/>
</dbReference>
<evidence type="ECO:0000313" key="3">
    <source>
        <dbReference type="Proteomes" id="UP001057702"/>
    </source>
</evidence>
<dbReference type="InterPro" id="IPR020904">
    <property type="entry name" value="Sc_DH/Rdtase_CS"/>
</dbReference>
<gene>
    <name evidence="2" type="ORF">NGB36_09720</name>
</gene>
<accession>A0ABT1PWF6</accession>
<name>A0ABT1PWF6_9ACTN</name>
<evidence type="ECO:0000256" key="1">
    <source>
        <dbReference type="ARBA" id="ARBA00006484"/>
    </source>
</evidence>
<sequence length="235" mass="24204">MHALRCLVIGAASGIGQSTAARLLADGLHVVAADLPSATWDTDKDGCLAIDVGDEDSVRVALERAEALTSGIDAVVNCAGLLGPVQPAAEHSVADFERILRVNLTGAFIVSRAALPPMASRGYGRLVHFASTAGKEGVAGMTAYSASKAGVMGLVKALAKEYADSGVTVNAIAPGKIATPLTAGLPPTEEELARIPLRRYGTPQEAAALVRWIISRESSYTTGSVFDLSGGRASY</sequence>
<keyword evidence="3" id="KW-1185">Reference proteome</keyword>
<dbReference type="InterPro" id="IPR036291">
    <property type="entry name" value="NAD(P)-bd_dom_sf"/>
</dbReference>
<dbReference type="RefSeq" id="WP_255919776.1">
    <property type="nucleotide sequence ID" value="NZ_JANFNG010000005.1"/>
</dbReference>
<dbReference type="Pfam" id="PF13561">
    <property type="entry name" value="adh_short_C2"/>
    <property type="match status" value="1"/>
</dbReference>
<comment type="similarity">
    <text evidence="1">Belongs to the short-chain dehydrogenases/reductases (SDR) family.</text>
</comment>
<organism evidence="2 3">
    <name type="scientific">Streptomyces humicola</name>
    <dbReference type="NCBI Taxonomy" id="2953240"/>
    <lineage>
        <taxon>Bacteria</taxon>
        <taxon>Bacillati</taxon>
        <taxon>Actinomycetota</taxon>
        <taxon>Actinomycetes</taxon>
        <taxon>Kitasatosporales</taxon>
        <taxon>Streptomycetaceae</taxon>
        <taxon>Streptomyces</taxon>
    </lineage>
</organism>
<dbReference type="PRINTS" id="PR00080">
    <property type="entry name" value="SDRFAMILY"/>
</dbReference>
<evidence type="ECO:0000313" key="2">
    <source>
        <dbReference type="EMBL" id="MCQ4080870.1"/>
    </source>
</evidence>
<protein>
    <submittedName>
        <fullName evidence="2">SDR family oxidoreductase</fullName>
    </submittedName>
</protein>
<dbReference type="PROSITE" id="PS00061">
    <property type="entry name" value="ADH_SHORT"/>
    <property type="match status" value="1"/>
</dbReference>
<dbReference type="InterPro" id="IPR002347">
    <property type="entry name" value="SDR_fam"/>
</dbReference>
<dbReference type="Proteomes" id="UP001057702">
    <property type="component" value="Unassembled WGS sequence"/>
</dbReference>
<proteinExistence type="inferred from homology"/>
<dbReference type="PRINTS" id="PR00081">
    <property type="entry name" value="GDHRDH"/>
</dbReference>
<dbReference type="PANTHER" id="PTHR42760">
    <property type="entry name" value="SHORT-CHAIN DEHYDROGENASES/REDUCTASES FAMILY MEMBER"/>
    <property type="match status" value="1"/>
</dbReference>
<reference evidence="2" key="1">
    <citation type="submission" date="2022-06" db="EMBL/GenBank/DDBJ databases">
        <title>Draft genome sequence of Streptomyces sp. RB6PN25 isolated from peat swamp forest in Thailand.</title>
        <authorList>
            <person name="Duangmal K."/>
            <person name="Klaysubun C."/>
        </authorList>
    </citation>
    <scope>NUCLEOTIDE SEQUENCE</scope>
    <source>
        <strain evidence="2">RB6PN25</strain>
    </source>
</reference>
<comment type="caution">
    <text evidence="2">The sequence shown here is derived from an EMBL/GenBank/DDBJ whole genome shotgun (WGS) entry which is preliminary data.</text>
</comment>
<dbReference type="EMBL" id="JANFNG010000005">
    <property type="protein sequence ID" value="MCQ4080870.1"/>
    <property type="molecule type" value="Genomic_DNA"/>
</dbReference>